<dbReference type="PANTHER" id="PTHR37981:SF1">
    <property type="entry name" value="SGNH HYDROLASE-TYPE ESTERASE DOMAIN-CONTAINING PROTEIN"/>
    <property type="match status" value="1"/>
</dbReference>
<evidence type="ECO:0000313" key="4">
    <source>
        <dbReference type="Proteomes" id="UP001174209"/>
    </source>
</evidence>
<dbReference type="InterPro" id="IPR013830">
    <property type="entry name" value="SGNH_hydro"/>
</dbReference>
<sequence length="287" mass="29770">MTPATRTLRFRPTRFIALAAATSAALLGGSAGPVAAAPKEPLSYVALGDSYASGFGALSGSDTEQYGFCGRSDLGLPGLLDAKKQIDLDEDATCAGAKVATEPGGAIDLREQLVALSADTDLVTISAGGNDAGFGTVAGACATQPTDVCQQVIAATSAKALPVLAANLDALYDSIREKAPDATVVVTGYPHLFSPDFGNALIPLASQKAFNEGTDALNAVIRQQAEAHGFIFVDLVPRFERHGLGSRNPWITFQPGAVDNLHPTAKGYKSGYYPAVRSAVNFARLQR</sequence>
<dbReference type="RefSeq" id="WP_301225788.1">
    <property type="nucleotide sequence ID" value="NZ_JAROCG010000001.1"/>
</dbReference>
<comment type="caution">
    <text evidence="3">The sequence shown here is derived from an EMBL/GenBank/DDBJ whole genome shotgun (WGS) entry which is preliminary data.</text>
</comment>
<dbReference type="CDD" id="cd01823">
    <property type="entry name" value="SEST_like"/>
    <property type="match status" value="1"/>
</dbReference>
<keyword evidence="1" id="KW-0732">Signal</keyword>
<keyword evidence="3" id="KW-0378">Hydrolase</keyword>
<dbReference type="InterPro" id="IPR037460">
    <property type="entry name" value="SEST-like"/>
</dbReference>
<accession>A0ABT8JZD9</accession>
<evidence type="ECO:0000259" key="2">
    <source>
        <dbReference type="Pfam" id="PF13472"/>
    </source>
</evidence>
<protein>
    <submittedName>
        <fullName evidence="3">SGNH/GDSL hydrolase family protein</fullName>
        <ecNumber evidence="3">3.1.-.-</ecNumber>
    </submittedName>
</protein>
<dbReference type="EC" id="3.1.-.-" evidence="3"/>
<evidence type="ECO:0000256" key="1">
    <source>
        <dbReference type="SAM" id="SignalP"/>
    </source>
</evidence>
<gene>
    <name evidence="3" type="ORF">P5G52_06620</name>
</gene>
<feature type="domain" description="SGNH hydrolase-type esterase" evidence="2">
    <location>
        <begin position="46"/>
        <end position="269"/>
    </location>
</feature>
<dbReference type="PANTHER" id="PTHR37981">
    <property type="entry name" value="LIPASE 2"/>
    <property type="match status" value="1"/>
</dbReference>
<name>A0ABT8JZD9_9MICC</name>
<dbReference type="Proteomes" id="UP001174209">
    <property type="component" value="Unassembled WGS sequence"/>
</dbReference>
<keyword evidence="4" id="KW-1185">Reference proteome</keyword>
<feature type="signal peptide" evidence="1">
    <location>
        <begin position="1"/>
        <end position="36"/>
    </location>
</feature>
<proteinExistence type="predicted"/>
<dbReference type="InterPro" id="IPR036514">
    <property type="entry name" value="SGNH_hydro_sf"/>
</dbReference>
<reference evidence="3" key="1">
    <citation type="submission" date="2023-06" db="EMBL/GenBank/DDBJ databases">
        <title>MT1 and MT2 Draft Genomes of Novel Species.</title>
        <authorList>
            <person name="Venkateswaran K."/>
        </authorList>
    </citation>
    <scope>NUCLEOTIDE SEQUENCE</scope>
    <source>
        <strain evidence="3">IIF3SC-B10</strain>
    </source>
</reference>
<dbReference type="Gene3D" id="3.40.50.1110">
    <property type="entry name" value="SGNH hydrolase"/>
    <property type="match status" value="1"/>
</dbReference>
<feature type="chain" id="PRO_5047335210" evidence="1">
    <location>
        <begin position="37"/>
        <end position="287"/>
    </location>
</feature>
<dbReference type="EMBL" id="JAROCG010000001">
    <property type="protein sequence ID" value="MDN4610540.1"/>
    <property type="molecule type" value="Genomic_DNA"/>
</dbReference>
<dbReference type="Pfam" id="PF13472">
    <property type="entry name" value="Lipase_GDSL_2"/>
    <property type="match status" value="1"/>
</dbReference>
<dbReference type="GO" id="GO:0016787">
    <property type="term" value="F:hydrolase activity"/>
    <property type="evidence" value="ECO:0007669"/>
    <property type="project" value="UniProtKB-KW"/>
</dbReference>
<dbReference type="SUPFAM" id="SSF52266">
    <property type="entry name" value="SGNH hydrolase"/>
    <property type="match status" value="1"/>
</dbReference>
<organism evidence="3 4">
    <name type="scientific">Arthrobacter burdickii</name>
    <dbReference type="NCBI Taxonomy" id="3035920"/>
    <lineage>
        <taxon>Bacteria</taxon>
        <taxon>Bacillati</taxon>
        <taxon>Actinomycetota</taxon>
        <taxon>Actinomycetes</taxon>
        <taxon>Micrococcales</taxon>
        <taxon>Micrococcaceae</taxon>
        <taxon>Arthrobacter</taxon>
    </lineage>
</organism>
<evidence type="ECO:0000313" key="3">
    <source>
        <dbReference type="EMBL" id="MDN4610540.1"/>
    </source>
</evidence>